<evidence type="ECO:0000313" key="3">
    <source>
        <dbReference type="Proteomes" id="UP000216752"/>
    </source>
</evidence>
<evidence type="ECO:0000256" key="1">
    <source>
        <dbReference type="SAM" id="Phobius"/>
    </source>
</evidence>
<keyword evidence="1" id="KW-0812">Transmembrane</keyword>
<accession>A0ABZ3ILL4</accession>
<proteinExistence type="predicted"/>
<sequence>MEKISYHNLFAIITGLFMLIIGCLIAYLSQKYLFSKYRGKAQNAMDKEYPEVQTKCKESKS</sequence>
<keyword evidence="1" id="KW-0472">Membrane</keyword>
<dbReference type="EMBL" id="CP155573">
    <property type="protein sequence ID" value="XFO66580.1"/>
    <property type="molecule type" value="Genomic_DNA"/>
</dbReference>
<feature type="transmembrane region" description="Helical" evidence="1">
    <location>
        <begin position="6"/>
        <end position="28"/>
    </location>
</feature>
<dbReference type="PROSITE" id="PS51257">
    <property type="entry name" value="PROKAR_LIPOPROTEIN"/>
    <property type="match status" value="1"/>
</dbReference>
<dbReference type="Proteomes" id="UP000216752">
    <property type="component" value="Chromosome"/>
</dbReference>
<dbReference type="RefSeq" id="WP_094603366.1">
    <property type="nucleotide sequence ID" value="NZ_CP155573.1"/>
</dbReference>
<organism evidence="2 3">
    <name type="scientific">Sporomusa silvacetica DSM 10669</name>
    <dbReference type="NCBI Taxonomy" id="1123289"/>
    <lineage>
        <taxon>Bacteria</taxon>
        <taxon>Bacillati</taxon>
        <taxon>Bacillota</taxon>
        <taxon>Negativicutes</taxon>
        <taxon>Selenomonadales</taxon>
        <taxon>Sporomusaceae</taxon>
        <taxon>Sporomusa</taxon>
    </lineage>
</organism>
<keyword evidence="3" id="KW-1185">Reference proteome</keyword>
<name>A0ABZ3ILL4_9FIRM</name>
<evidence type="ECO:0000313" key="2">
    <source>
        <dbReference type="EMBL" id="XFO66580.1"/>
    </source>
</evidence>
<protein>
    <submittedName>
        <fullName evidence="2">Uncharacterized protein</fullName>
    </submittedName>
</protein>
<keyword evidence="1" id="KW-1133">Transmembrane helix</keyword>
<reference evidence="2" key="1">
    <citation type="submission" date="2024-05" db="EMBL/GenBank/DDBJ databases">
        <title>Isolation and characterization of Sporomusa carbonis sp. nov., a carboxydotrophic hydrogenogen in the genus of Sporomusa isolated from a charcoal burning pile.</title>
        <authorList>
            <person name="Boeer T."/>
            <person name="Rosenbaum F."/>
            <person name="Eysell L."/>
            <person name="Mueller V."/>
            <person name="Daniel R."/>
            <person name="Poehlein A."/>
        </authorList>
    </citation>
    <scope>NUCLEOTIDE SEQUENCE [LARGE SCALE GENOMIC DNA]</scope>
    <source>
        <strain evidence="2">DSM 10669</strain>
    </source>
</reference>
<gene>
    <name evidence="2" type="ORF">SPSIL_027390</name>
</gene>